<evidence type="ECO:0000313" key="4">
    <source>
        <dbReference type="Proteomes" id="UP000192418"/>
    </source>
</evidence>
<dbReference type="SUPFAM" id="SSF52402">
    <property type="entry name" value="Adenine nucleotide alpha hydrolases-like"/>
    <property type="match status" value="1"/>
</dbReference>
<comment type="similarity">
    <text evidence="1">Belongs to the universal stress protein A family.</text>
</comment>
<dbReference type="Gene3D" id="3.40.50.620">
    <property type="entry name" value="HUPs"/>
    <property type="match status" value="1"/>
</dbReference>
<evidence type="ECO:0000313" key="3">
    <source>
        <dbReference type="EMBL" id="SMC59648.1"/>
    </source>
</evidence>
<sequence length="160" mass="17727">MKKIKKILVCIDLSDYSLTTLQSAITIAENSGAEIHIINVINQRDISVATMVPPYYSGSIDVDGYIKKTTEDRKAGVTQLIDNHFSDFKSAVTIHIKTGTPFEEIIQTAVSQDVDFIVMGNKGRSNLSKTLFGSQAEKVFRHSPVPVFSVRSGQHKRQVD</sequence>
<dbReference type="PANTHER" id="PTHR46268">
    <property type="entry name" value="STRESS RESPONSE PROTEIN NHAX"/>
    <property type="match status" value="1"/>
</dbReference>
<dbReference type="RefSeq" id="WP_084067508.1">
    <property type="nucleotide sequence ID" value="NZ_FWXY01000005.1"/>
</dbReference>
<evidence type="ECO:0000259" key="2">
    <source>
        <dbReference type="Pfam" id="PF00582"/>
    </source>
</evidence>
<dbReference type="CDD" id="cd00293">
    <property type="entry name" value="USP-like"/>
    <property type="match status" value="1"/>
</dbReference>
<name>A0A1W2AHA7_9BACT</name>
<proteinExistence type="inferred from homology"/>
<dbReference type="PANTHER" id="PTHR46268:SF6">
    <property type="entry name" value="UNIVERSAL STRESS PROTEIN UP12"/>
    <property type="match status" value="1"/>
</dbReference>
<protein>
    <submittedName>
        <fullName evidence="3">Nucleotide-binding universal stress protein, UspA family</fullName>
    </submittedName>
</protein>
<feature type="domain" description="UspA" evidence="2">
    <location>
        <begin position="4"/>
        <end position="151"/>
    </location>
</feature>
<dbReference type="InterPro" id="IPR006015">
    <property type="entry name" value="Universal_stress_UspA"/>
</dbReference>
<dbReference type="InterPro" id="IPR006016">
    <property type="entry name" value="UspA"/>
</dbReference>
<dbReference type="OrthoDB" id="5431433at2"/>
<gene>
    <name evidence="3" type="ORF">SAMN02746065_10554</name>
</gene>
<dbReference type="AlphaFoldDB" id="A0A1W2AHA7"/>
<reference evidence="3 4" key="1">
    <citation type="submission" date="2017-04" db="EMBL/GenBank/DDBJ databases">
        <authorList>
            <person name="Afonso C.L."/>
            <person name="Miller P.J."/>
            <person name="Scott M.A."/>
            <person name="Spackman E."/>
            <person name="Goraichik I."/>
            <person name="Dimitrov K.M."/>
            <person name="Suarez D.L."/>
            <person name="Swayne D.E."/>
        </authorList>
    </citation>
    <scope>NUCLEOTIDE SEQUENCE [LARGE SCALE GENOMIC DNA]</scope>
    <source>
        <strain evidence="3 4">DSM 3385</strain>
    </source>
</reference>
<dbReference type="InterPro" id="IPR014729">
    <property type="entry name" value="Rossmann-like_a/b/a_fold"/>
</dbReference>
<organism evidence="3 4">
    <name type="scientific">Desulfocicer vacuolatum DSM 3385</name>
    <dbReference type="NCBI Taxonomy" id="1121400"/>
    <lineage>
        <taxon>Bacteria</taxon>
        <taxon>Pseudomonadati</taxon>
        <taxon>Thermodesulfobacteriota</taxon>
        <taxon>Desulfobacteria</taxon>
        <taxon>Desulfobacterales</taxon>
        <taxon>Desulfobacteraceae</taxon>
        <taxon>Desulfocicer</taxon>
    </lineage>
</organism>
<accession>A0A1W2AHA7</accession>
<keyword evidence="4" id="KW-1185">Reference proteome</keyword>
<dbReference type="Proteomes" id="UP000192418">
    <property type="component" value="Unassembled WGS sequence"/>
</dbReference>
<dbReference type="STRING" id="1121400.SAMN02746065_10554"/>
<dbReference type="EMBL" id="FWXY01000005">
    <property type="protein sequence ID" value="SMC59648.1"/>
    <property type="molecule type" value="Genomic_DNA"/>
</dbReference>
<evidence type="ECO:0000256" key="1">
    <source>
        <dbReference type="ARBA" id="ARBA00008791"/>
    </source>
</evidence>
<dbReference type="PRINTS" id="PR01438">
    <property type="entry name" value="UNVRSLSTRESS"/>
</dbReference>
<dbReference type="Pfam" id="PF00582">
    <property type="entry name" value="Usp"/>
    <property type="match status" value="1"/>
</dbReference>